<accession>F4H6J5</accession>
<keyword evidence="4" id="KW-1185">Reference proteome</keyword>
<keyword evidence="2" id="KW-0732">Signal</keyword>
<gene>
    <name evidence="3" type="ordered locus">Celf_1493</name>
</gene>
<name>F4H6J5_CELFA</name>
<dbReference type="KEGG" id="cfi:Celf_1493"/>
<protein>
    <submittedName>
        <fullName evidence="3">Uncharacterized protein</fullName>
    </submittedName>
</protein>
<organism evidence="3 4">
    <name type="scientific">Cellulomonas fimi (strain ATCC 484 / DSM 20113 / JCM 1341 / CCUG 24087 / LMG 16345 / NBRC 15513 / NCIMB 8980 / NCTC 7547 / NRS-133)</name>
    <dbReference type="NCBI Taxonomy" id="590998"/>
    <lineage>
        <taxon>Bacteria</taxon>
        <taxon>Bacillati</taxon>
        <taxon>Actinomycetota</taxon>
        <taxon>Actinomycetes</taxon>
        <taxon>Micrococcales</taxon>
        <taxon>Cellulomonadaceae</taxon>
        <taxon>Cellulomonas</taxon>
    </lineage>
</organism>
<feature type="region of interest" description="Disordered" evidence="1">
    <location>
        <begin position="23"/>
        <end position="43"/>
    </location>
</feature>
<sequence length="111" mass="11554">MLIGIVVSLVVAAAVLVLAGAEAAADARGDSRGGPWRTFRDGWRARRHPDPAQRAAAVAASADPVDVSLQELLSANVEQGDAYLQVDDLSAALERAARRAGSALPRQQRGA</sequence>
<evidence type="ECO:0000313" key="3">
    <source>
        <dbReference type="EMBL" id="AEE45628.1"/>
    </source>
</evidence>
<feature type="signal peptide" evidence="2">
    <location>
        <begin position="1"/>
        <end position="19"/>
    </location>
</feature>
<dbReference type="HOGENOM" id="CLU_2153824_0_0_11"/>
<reference evidence="3 4" key="1">
    <citation type="submission" date="2011-04" db="EMBL/GenBank/DDBJ databases">
        <title>Complete sequence of Cellulomonas fimi ATCC 484.</title>
        <authorList>
            <consortium name="US DOE Joint Genome Institute"/>
            <person name="Lucas S."/>
            <person name="Han J."/>
            <person name="Lapidus A."/>
            <person name="Cheng J.-F."/>
            <person name="Goodwin L."/>
            <person name="Pitluck S."/>
            <person name="Peters L."/>
            <person name="Chertkov O."/>
            <person name="Detter J.C."/>
            <person name="Han C."/>
            <person name="Tapia R."/>
            <person name="Land M."/>
            <person name="Hauser L."/>
            <person name="Kyrpides N."/>
            <person name="Ivanova N."/>
            <person name="Ovchinnikova G."/>
            <person name="Pagani I."/>
            <person name="Mead D."/>
            <person name="Brumm P."/>
            <person name="Woyke T."/>
        </authorList>
    </citation>
    <scope>NUCLEOTIDE SEQUENCE [LARGE SCALE GENOMIC DNA]</scope>
    <source>
        <strain evidence="4">ATCC 484 / DSM 20113 / JCM 1341 / NBRC 15513 / NCIMB 8980 / NCTC 7547</strain>
    </source>
</reference>
<proteinExistence type="predicted"/>
<evidence type="ECO:0000313" key="4">
    <source>
        <dbReference type="Proteomes" id="UP000008460"/>
    </source>
</evidence>
<dbReference type="STRING" id="590998.Celf_1493"/>
<dbReference type="Proteomes" id="UP000008460">
    <property type="component" value="Chromosome"/>
</dbReference>
<feature type="chain" id="PRO_5039141351" evidence="2">
    <location>
        <begin position="20"/>
        <end position="111"/>
    </location>
</feature>
<evidence type="ECO:0000256" key="2">
    <source>
        <dbReference type="SAM" id="SignalP"/>
    </source>
</evidence>
<dbReference type="EMBL" id="CP002666">
    <property type="protein sequence ID" value="AEE45628.1"/>
    <property type="molecule type" value="Genomic_DNA"/>
</dbReference>
<evidence type="ECO:0000256" key="1">
    <source>
        <dbReference type="SAM" id="MobiDB-lite"/>
    </source>
</evidence>
<dbReference type="AlphaFoldDB" id="F4H6J5"/>